<evidence type="ECO:0000259" key="23">
    <source>
        <dbReference type="Pfam" id="PF21436"/>
    </source>
</evidence>
<evidence type="ECO:0000256" key="3">
    <source>
        <dbReference type="ARBA" id="ARBA00004477"/>
    </source>
</evidence>
<dbReference type="Gene3D" id="3.40.50.12610">
    <property type="match status" value="1"/>
</dbReference>
<dbReference type="EMBL" id="JARJLG010000097">
    <property type="protein sequence ID" value="KAJ7746752.1"/>
    <property type="molecule type" value="Genomic_DNA"/>
</dbReference>
<evidence type="ECO:0000256" key="21">
    <source>
        <dbReference type="SAM" id="Phobius"/>
    </source>
</evidence>
<evidence type="ECO:0000313" key="24">
    <source>
        <dbReference type="EMBL" id="KAJ7746752.1"/>
    </source>
</evidence>
<feature type="transmembrane region" description="Helical" evidence="21">
    <location>
        <begin position="120"/>
        <end position="140"/>
    </location>
</feature>
<evidence type="ECO:0000256" key="10">
    <source>
        <dbReference type="ARBA" id="ARBA00022723"/>
    </source>
</evidence>
<dbReference type="Proteomes" id="UP001215280">
    <property type="component" value="Unassembled WGS sequence"/>
</dbReference>
<keyword evidence="14 21" id="KW-0472">Membrane</keyword>
<evidence type="ECO:0000256" key="6">
    <source>
        <dbReference type="ARBA" id="ARBA00012605"/>
    </source>
</evidence>
<dbReference type="FunFam" id="3.40.50.12610:FF:000001">
    <property type="entry name" value="Dolichyl-diphosphooligosaccharide--protein glycosyltransferase subunit STT3B"/>
    <property type="match status" value="1"/>
</dbReference>
<sequence length="777" mass="85867">MPKAFPLPSDLSPATVANTASLLRIVALSLISGAAIASRLFAVINFESIIHEFDPWFNYRATRVLASKGFYEFWNWFDPTAWYPLGRVVGGTVYPGLMATSGVIYNLLHALNLPVDIRNICVLLAPGFSALTAWATYMFTKEMKDESAGLLAAAFIGIVPGYISRSVAGSYDNEAIAIFLLMFTFYCWIKALKLGSALFGTLAAIFYFYMVAAWGGYVFITNMIPLHGLVLILMGRFTSRLYVAYSSWYVIGTLSSMQVPFVGFQPVSTSEHMAALGVFGLLQIVAFTQLVRSHVSSKQFQDLLFVALVTAGLLGAVAFVGLTYKGAIAPWTGRFYSLWDTGYAKKYIPIIASVSEHQPTAWPSFFMDLQFLIFLFPTGVIMCFHQLRDEHVFVIIYAVMASYFAGVMVRLMLTLTPVVCVAAAVAFSSLLDTYVDAAEPEEEKSSETSGAATPSDASSASTSKKSKKEKAAAAASTPGNALTDLVAATAPTKKGDAPKAKGIYGIDTRLAVIGNAFAMLAFFVLHCTWATSNAYSSPSVVLASHNPDGSQHIIDDFREAYYWLRQNTPETAVVMSWWDYGYQIAGMADRPTLVDNNTWNNTHIATVGKAMSSSEEVAYPILRKHDVDYVLVIFGGLLGYSGDDINKFLWMVRIAQGVWPEEIQEPNYFTPQGEYRIDDMASPTMKNSLMYKMSYYRFSELFGGGQSMDRVRNQQVPKVGPTLDVLDEAYTTENWIVRIYEVRKEDLLGRDLKSANAFAKGKKRKRSKPVSKRRPIL</sequence>
<evidence type="ECO:0000256" key="13">
    <source>
        <dbReference type="ARBA" id="ARBA00022989"/>
    </source>
</evidence>
<feature type="transmembrane region" description="Helical" evidence="21">
    <location>
        <begin position="273"/>
        <end position="291"/>
    </location>
</feature>
<feature type="transmembrane region" description="Helical" evidence="21">
    <location>
        <begin position="391"/>
        <end position="409"/>
    </location>
</feature>
<evidence type="ECO:0000256" key="11">
    <source>
        <dbReference type="ARBA" id="ARBA00022824"/>
    </source>
</evidence>
<feature type="domain" description="STT3/PglB/AglB core" evidence="23">
    <location>
        <begin position="573"/>
        <end position="623"/>
    </location>
</feature>
<comment type="similarity">
    <text evidence="5">Belongs to the STT3 family.</text>
</comment>
<evidence type="ECO:0000256" key="8">
    <source>
        <dbReference type="ARBA" id="ARBA00022679"/>
    </source>
</evidence>
<name>A0AAD7IMS1_9AGAR</name>
<keyword evidence="7" id="KW-0328">Glycosyltransferase</keyword>
<reference evidence="24" key="1">
    <citation type="submission" date="2023-03" db="EMBL/GenBank/DDBJ databases">
        <title>Massive genome expansion in bonnet fungi (Mycena s.s.) driven by repeated elements and novel gene families across ecological guilds.</title>
        <authorList>
            <consortium name="Lawrence Berkeley National Laboratory"/>
            <person name="Harder C.B."/>
            <person name="Miyauchi S."/>
            <person name="Viragh M."/>
            <person name="Kuo A."/>
            <person name="Thoen E."/>
            <person name="Andreopoulos B."/>
            <person name="Lu D."/>
            <person name="Skrede I."/>
            <person name="Drula E."/>
            <person name="Henrissat B."/>
            <person name="Morin E."/>
            <person name="Kohler A."/>
            <person name="Barry K."/>
            <person name="LaButti K."/>
            <person name="Morin E."/>
            <person name="Salamov A."/>
            <person name="Lipzen A."/>
            <person name="Mereny Z."/>
            <person name="Hegedus B."/>
            <person name="Baldrian P."/>
            <person name="Stursova M."/>
            <person name="Weitz H."/>
            <person name="Taylor A."/>
            <person name="Grigoriev I.V."/>
            <person name="Nagy L.G."/>
            <person name="Martin F."/>
            <person name="Kauserud H."/>
        </authorList>
    </citation>
    <scope>NUCLEOTIDE SEQUENCE</scope>
    <source>
        <strain evidence="24">CBHHK188m</strain>
    </source>
</reference>
<feature type="region of interest" description="Disordered" evidence="20">
    <location>
        <begin position="441"/>
        <end position="475"/>
    </location>
</feature>
<comment type="cofactor">
    <cofactor evidence="2">
        <name>Mg(2+)</name>
        <dbReference type="ChEBI" id="CHEBI:18420"/>
    </cofactor>
</comment>
<evidence type="ECO:0000256" key="17">
    <source>
        <dbReference type="ARBA" id="ARBA00048829"/>
    </source>
</evidence>
<evidence type="ECO:0000256" key="14">
    <source>
        <dbReference type="ARBA" id="ARBA00023136"/>
    </source>
</evidence>
<comment type="subcellular location">
    <subcellularLocation>
        <location evidence="3">Endoplasmic reticulum membrane</location>
        <topology evidence="3">Multi-pass membrane protein</topology>
    </subcellularLocation>
</comment>
<evidence type="ECO:0000256" key="5">
    <source>
        <dbReference type="ARBA" id="ARBA00010810"/>
    </source>
</evidence>
<feature type="compositionally biased region" description="Basic residues" evidence="20">
    <location>
        <begin position="760"/>
        <end position="777"/>
    </location>
</feature>
<comment type="pathway">
    <text evidence="4">Protein modification; protein glycosylation.</text>
</comment>
<evidence type="ECO:0000256" key="18">
    <source>
        <dbReference type="ARBA" id="ARBA00059243"/>
    </source>
</evidence>
<evidence type="ECO:0000259" key="22">
    <source>
        <dbReference type="Pfam" id="PF02516"/>
    </source>
</evidence>
<feature type="transmembrane region" description="Helical" evidence="21">
    <location>
        <begin position="241"/>
        <end position="261"/>
    </location>
</feature>
<comment type="function">
    <text evidence="18">Catalytic subunit of the oligosaccharyl transferase (OST) complex that catalyzes the initial transfer of a defined glycan (Glc(3)Man(9)GlcNAc(2) in eukaryotes) from the lipid carrier dolichol-pyrophosphate to an asparagine residue within an Asn-X-Ser/Thr consensus motif in nascent polypeptide chains, the first step in protein N-glycosylation. N-glycosylation occurs cotranslationally and the complex associates with the Sec61 complex at the channel-forming translocon complex that mediates protein translocation across the endoplasmic reticulum (ER). All subunits are required for a maximal enzyme activity. This subunit contains the active site and the acceptor peptide and donor lipid-linked oligosaccharide (LLO) binding pockets.</text>
</comment>
<feature type="region of interest" description="Disordered" evidence="20">
    <location>
        <begin position="758"/>
        <end position="777"/>
    </location>
</feature>
<evidence type="ECO:0000256" key="1">
    <source>
        <dbReference type="ARBA" id="ARBA00001936"/>
    </source>
</evidence>
<dbReference type="GO" id="GO:0043687">
    <property type="term" value="P:post-translational protein modification"/>
    <property type="evidence" value="ECO:0007669"/>
    <property type="project" value="TreeGrafter"/>
</dbReference>
<protein>
    <recommendedName>
        <fullName evidence="19">Dolichyl-diphosphooligosaccharide--protein glycosyltransferase subunit STT3</fullName>
        <ecNumber evidence="6">2.4.99.18</ecNumber>
    </recommendedName>
</protein>
<feature type="transmembrane region" description="Helical" evidence="21">
    <location>
        <begin position="365"/>
        <end position="384"/>
    </location>
</feature>
<evidence type="ECO:0000256" key="16">
    <source>
        <dbReference type="ARBA" id="ARBA00023211"/>
    </source>
</evidence>
<gene>
    <name evidence="24" type="ORF">DFH07DRAFT_904852</name>
</gene>
<dbReference type="EC" id="2.4.99.18" evidence="6"/>
<keyword evidence="11" id="KW-0256">Endoplasmic reticulum</keyword>
<dbReference type="GO" id="GO:0046872">
    <property type="term" value="F:metal ion binding"/>
    <property type="evidence" value="ECO:0007669"/>
    <property type="project" value="UniProtKB-KW"/>
</dbReference>
<dbReference type="GO" id="GO:0008250">
    <property type="term" value="C:oligosaccharyltransferase complex"/>
    <property type="evidence" value="ECO:0007669"/>
    <property type="project" value="UniProtKB-ARBA"/>
</dbReference>
<evidence type="ECO:0000256" key="4">
    <source>
        <dbReference type="ARBA" id="ARBA00004922"/>
    </source>
</evidence>
<accession>A0AAD7IMS1</accession>
<keyword evidence="9 21" id="KW-0812">Transmembrane</keyword>
<feature type="compositionally biased region" description="Low complexity" evidence="20">
    <location>
        <begin position="448"/>
        <end position="463"/>
    </location>
</feature>
<dbReference type="InterPro" id="IPR048307">
    <property type="entry name" value="STT3_N"/>
</dbReference>
<keyword evidence="15" id="KW-0325">Glycoprotein</keyword>
<evidence type="ECO:0000256" key="15">
    <source>
        <dbReference type="ARBA" id="ARBA00023180"/>
    </source>
</evidence>
<comment type="cofactor">
    <cofactor evidence="1">
        <name>Mn(2+)</name>
        <dbReference type="ChEBI" id="CHEBI:29035"/>
    </cofactor>
</comment>
<evidence type="ECO:0000256" key="19">
    <source>
        <dbReference type="ARBA" id="ARBA00067960"/>
    </source>
</evidence>
<evidence type="ECO:0000313" key="25">
    <source>
        <dbReference type="Proteomes" id="UP001215280"/>
    </source>
</evidence>
<dbReference type="PANTHER" id="PTHR13872:SF1">
    <property type="entry name" value="DOLICHYL-DIPHOSPHOOLIGOSACCHARIDE--PROTEIN GLYCOSYLTRANSFERASE SUBUNIT STT3B"/>
    <property type="match status" value="1"/>
</dbReference>
<keyword evidence="12" id="KW-0460">Magnesium</keyword>
<dbReference type="Pfam" id="PF02516">
    <property type="entry name" value="STT3"/>
    <property type="match status" value="1"/>
</dbReference>
<dbReference type="GO" id="GO:0004579">
    <property type="term" value="F:dolichyl-diphosphooligosaccharide-protein glycotransferase activity"/>
    <property type="evidence" value="ECO:0007669"/>
    <property type="project" value="UniProtKB-EC"/>
</dbReference>
<evidence type="ECO:0000256" key="2">
    <source>
        <dbReference type="ARBA" id="ARBA00001946"/>
    </source>
</evidence>
<keyword evidence="10" id="KW-0479">Metal-binding</keyword>
<evidence type="ECO:0000256" key="7">
    <source>
        <dbReference type="ARBA" id="ARBA00022676"/>
    </source>
</evidence>
<dbReference type="PANTHER" id="PTHR13872">
    <property type="entry name" value="DOLICHYL-DIPHOSPHOOLIGOSACCHARIDE--PROTEIN GLYCOSYLTRANSFERASE SUBUNIT"/>
    <property type="match status" value="1"/>
</dbReference>
<comment type="catalytic activity">
    <reaction evidence="17">
        <text>a di-trans,poly-cis-dolichyl diphosphooligosaccharide + L-asparaginyl-[protein] = N(4)-(oligosaccharide-(1-&gt;4)-N-acetyl-beta-D-glucosaminyl-(1-&gt;4)-N-acetyl-beta-D-glucosaminyl)-L-asparaginyl-[protein] + a di-trans,poly-cis-dolichyl diphosphate + H(+)</text>
        <dbReference type="Rhea" id="RHEA:22980"/>
        <dbReference type="Rhea" id="RHEA-COMP:12804"/>
        <dbReference type="Rhea" id="RHEA-COMP:12805"/>
        <dbReference type="Rhea" id="RHEA-COMP:19506"/>
        <dbReference type="Rhea" id="RHEA-COMP:19509"/>
        <dbReference type="ChEBI" id="CHEBI:15378"/>
        <dbReference type="ChEBI" id="CHEBI:50347"/>
        <dbReference type="ChEBI" id="CHEBI:57497"/>
        <dbReference type="ChEBI" id="CHEBI:57570"/>
        <dbReference type="ChEBI" id="CHEBI:132529"/>
        <dbReference type="EC" id="2.4.99.18"/>
    </reaction>
</comment>
<evidence type="ECO:0000256" key="12">
    <source>
        <dbReference type="ARBA" id="ARBA00022842"/>
    </source>
</evidence>
<feature type="transmembrane region" description="Helical" evidence="21">
    <location>
        <begin position="303"/>
        <end position="324"/>
    </location>
</feature>
<keyword evidence="25" id="KW-1185">Reference proteome</keyword>
<proteinExistence type="inferred from homology"/>
<evidence type="ECO:0000256" key="9">
    <source>
        <dbReference type="ARBA" id="ARBA00022692"/>
    </source>
</evidence>
<keyword evidence="16" id="KW-0464">Manganese</keyword>
<feature type="transmembrane region" description="Helical" evidence="21">
    <location>
        <begin position="21"/>
        <end position="44"/>
    </location>
</feature>
<organism evidence="24 25">
    <name type="scientific">Mycena maculata</name>
    <dbReference type="NCBI Taxonomy" id="230809"/>
    <lineage>
        <taxon>Eukaryota</taxon>
        <taxon>Fungi</taxon>
        <taxon>Dikarya</taxon>
        <taxon>Basidiomycota</taxon>
        <taxon>Agaricomycotina</taxon>
        <taxon>Agaricomycetes</taxon>
        <taxon>Agaricomycetidae</taxon>
        <taxon>Agaricales</taxon>
        <taxon>Marasmiineae</taxon>
        <taxon>Mycenaceae</taxon>
        <taxon>Mycena</taxon>
    </lineage>
</organism>
<dbReference type="Pfam" id="PF21436">
    <property type="entry name" value="STT3-PglB_core"/>
    <property type="match status" value="1"/>
</dbReference>
<keyword evidence="8 24" id="KW-0808">Transferase</keyword>
<dbReference type="InterPro" id="IPR003674">
    <property type="entry name" value="Oligo_trans_STT3"/>
</dbReference>
<feature type="transmembrane region" description="Helical" evidence="21">
    <location>
        <begin position="175"/>
        <end position="191"/>
    </location>
</feature>
<dbReference type="AlphaFoldDB" id="A0AAD7IMS1"/>
<evidence type="ECO:0000256" key="20">
    <source>
        <dbReference type="SAM" id="MobiDB-lite"/>
    </source>
</evidence>
<feature type="transmembrane region" description="Helical" evidence="21">
    <location>
        <begin position="88"/>
        <end position="108"/>
    </location>
</feature>
<feature type="domain" description="Oligosaccharyl transferase STT3 N-terminal" evidence="22">
    <location>
        <begin position="23"/>
        <end position="422"/>
    </location>
</feature>
<dbReference type="GO" id="GO:0018279">
    <property type="term" value="P:protein N-linked glycosylation via asparagine"/>
    <property type="evidence" value="ECO:0007669"/>
    <property type="project" value="TreeGrafter"/>
</dbReference>
<feature type="transmembrane region" description="Helical" evidence="21">
    <location>
        <begin position="146"/>
        <end position="163"/>
    </location>
</feature>
<comment type="caution">
    <text evidence="24">The sequence shown here is derived from an EMBL/GenBank/DDBJ whole genome shotgun (WGS) entry which is preliminary data.</text>
</comment>
<keyword evidence="13 21" id="KW-1133">Transmembrane helix</keyword>
<dbReference type="InterPro" id="IPR048999">
    <property type="entry name" value="STT3-PglB_core"/>
</dbReference>